<accession>A0ABV4TX37</accession>
<keyword evidence="3 7" id="KW-0808">Transferase</keyword>
<dbReference type="InterPro" id="IPR000092">
    <property type="entry name" value="Polyprenyl_synt"/>
</dbReference>
<dbReference type="SFLD" id="SFLDS00005">
    <property type="entry name" value="Isoprenoid_Synthase_Type_I"/>
    <property type="match status" value="1"/>
</dbReference>
<evidence type="ECO:0000256" key="1">
    <source>
        <dbReference type="ARBA" id="ARBA00001946"/>
    </source>
</evidence>
<evidence type="ECO:0000313" key="8">
    <source>
        <dbReference type="EMBL" id="MFA9461108.1"/>
    </source>
</evidence>
<dbReference type="GO" id="GO:0016740">
    <property type="term" value="F:transferase activity"/>
    <property type="evidence" value="ECO:0007669"/>
    <property type="project" value="UniProtKB-KW"/>
</dbReference>
<comment type="similarity">
    <text evidence="2 7">Belongs to the FPP/GGPP synthase family.</text>
</comment>
<evidence type="ECO:0000256" key="7">
    <source>
        <dbReference type="RuleBase" id="RU004466"/>
    </source>
</evidence>
<dbReference type="RefSeq" id="WP_373655894.1">
    <property type="nucleotide sequence ID" value="NZ_JBGUAW010000006.1"/>
</dbReference>
<proteinExistence type="inferred from homology"/>
<dbReference type="PROSITE" id="PS00723">
    <property type="entry name" value="POLYPRENYL_SYNTHASE_1"/>
    <property type="match status" value="1"/>
</dbReference>
<keyword evidence="4" id="KW-0479">Metal-binding</keyword>
<gene>
    <name evidence="8" type="ORF">ACERLL_09760</name>
</gene>
<dbReference type="PROSITE" id="PS00444">
    <property type="entry name" value="POLYPRENYL_SYNTHASE_2"/>
    <property type="match status" value="1"/>
</dbReference>
<comment type="caution">
    <text evidence="8">The sequence shown here is derived from an EMBL/GenBank/DDBJ whole genome shotgun (WGS) entry which is preliminary data.</text>
</comment>
<reference evidence="8 9" key="1">
    <citation type="submission" date="2024-08" db="EMBL/GenBank/DDBJ databases">
        <title>Whole-genome sequencing of halo(alkali)philic microorganisms from hypersaline lakes.</title>
        <authorList>
            <person name="Sorokin D.Y."/>
            <person name="Merkel A.Y."/>
            <person name="Messina E."/>
            <person name="Yakimov M."/>
        </authorList>
    </citation>
    <scope>NUCLEOTIDE SEQUENCE [LARGE SCALE GENOMIC DNA]</scope>
    <source>
        <strain evidence="8 9">Cl-TMA</strain>
    </source>
</reference>
<comment type="cofactor">
    <cofactor evidence="1">
        <name>Mg(2+)</name>
        <dbReference type="ChEBI" id="CHEBI:18420"/>
    </cofactor>
</comment>
<evidence type="ECO:0000256" key="3">
    <source>
        <dbReference type="ARBA" id="ARBA00022679"/>
    </source>
</evidence>
<dbReference type="EMBL" id="JBGUAW010000006">
    <property type="protein sequence ID" value="MFA9461108.1"/>
    <property type="molecule type" value="Genomic_DNA"/>
</dbReference>
<dbReference type="SFLD" id="SFLDG01017">
    <property type="entry name" value="Polyprenyl_Transferase_Like"/>
    <property type="match status" value="1"/>
</dbReference>
<dbReference type="InterPro" id="IPR033749">
    <property type="entry name" value="Polyprenyl_synt_CS"/>
</dbReference>
<dbReference type="InterPro" id="IPR008949">
    <property type="entry name" value="Isoprenoid_synthase_dom_sf"/>
</dbReference>
<dbReference type="PANTHER" id="PTHR43281:SF1">
    <property type="entry name" value="FARNESYL DIPHOSPHATE SYNTHASE"/>
    <property type="match status" value="1"/>
</dbReference>
<protein>
    <submittedName>
        <fullName evidence="8">Polyprenyl synthetase family protein</fullName>
        <ecNumber evidence="8">2.5.1.-</ecNumber>
    </submittedName>
</protein>
<keyword evidence="6" id="KW-0414">Isoprene biosynthesis</keyword>
<dbReference type="Gene3D" id="1.10.600.10">
    <property type="entry name" value="Farnesyl Diphosphate Synthase"/>
    <property type="match status" value="1"/>
</dbReference>
<dbReference type="SUPFAM" id="SSF48576">
    <property type="entry name" value="Terpenoid synthases"/>
    <property type="match status" value="1"/>
</dbReference>
<dbReference type="Proteomes" id="UP001575181">
    <property type="component" value="Unassembled WGS sequence"/>
</dbReference>
<evidence type="ECO:0000313" key="9">
    <source>
        <dbReference type="Proteomes" id="UP001575181"/>
    </source>
</evidence>
<dbReference type="InterPro" id="IPR053378">
    <property type="entry name" value="Prenyl_diphosphate_synthase"/>
</dbReference>
<organism evidence="8 9">
    <name type="scientific">Thiohalorhabdus methylotrophus</name>
    <dbReference type="NCBI Taxonomy" id="3242694"/>
    <lineage>
        <taxon>Bacteria</taxon>
        <taxon>Pseudomonadati</taxon>
        <taxon>Pseudomonadota</taxon>
        <taxon>Gammaproteobacteria</taxon>
        <taxon>Thiohalorhabdales</taxon>
        <taxon>Thiohalorhabdaceae</taxon>
        <taxon>Thiohalorhabdus</taxon>
    </lineage>
</organism>
<dbReference type="PANTHER" id="PTHR43281">
    <property type="entry name" value="FARNESYL DIPHOSPHATE SYNTHASE"/>
    <property type="match status" value="1"/>
</dbReference>
<name>A0ABV4TX37_9GAMM</name>
<dbReference type="EC" id="2.5.1.-" evidence="8"/>
<dbReference type="NCBIfam" id="NF045485">
    <property type="entry name" value="FPPsyn"/>
    <property type="match status" value="1"/>
</dbReference>
<dbReference type="Pfam" id="PF00348">
    <property type="entry name" value="polyprenyl_synt"/>
    <property type="match status" value="1"/>
</dbReference>
<sequence length="296" mass="31648">MEPRLESFIKDRRSRVEQTLEVLLPEADALSPAPLGAALRYAVLGSGKRMRPILVLAGCEAVGGDPDGALAPAAAVECIHAYSLVHDDLPALDNDDLRRGQPTTHKAYDEATAVLVGDALQTLAFQAIADADTLPVPVRLAMTRRLAHAAGHAGMVGGQALDLAQEDREIGMEALQRIHRLKTGALLRTSVELGALAGTADTESVDRLGAYGRHIGLAFQITDDVLDVEGDTEALGKTAGADAEHHKATYPALLGLEESKRLARQEVDQALEWLTPFGEAAEPLRALARYIIDRDH</sequence>
<evidence type="ECO:0000256" key="6">
    <source>
        <dbReference type="ARBA" id="ARBA00023229"/>
    </source>
</evidence>
<evidence type="ECO:0000256" key="2">
    <source>
        <dbReference type="ARBA" id="ARBA00006706"/>
    </source>
</evidence>
<dbReference type="CDD" id="cd00685">
    <property type="entry name" value="Trans_IPPS_HT"/>
    <property type="match status" value="1"/>
</dbReference>
<evidence type="ECO:0000256" key="4">
    <source>
        <dbReference type="ARBA" id="ARBA00022723"/>
    </source>
</evidence>
<keyword evidence="5" id="KW-0460">Magnesium</keyword>
<keyword evidence="9" id="KW-1185">Reference proteome</keyword>
<evidence type="ECO:0000256" key="5">
    <source>
        <dbReference type="ARBA" id="ARBA00022842"/>
    </source>
</evidence>